<evidence type="ECO:0000313" key="2">
    <source>
        <dbReference type="EMBL" id="RON51542.1"/>
    </source>
</evidence>
<reference evidence="2 3" key="1">
    <citation type="submission" date="2016-10" db="EMBL/GenBank/DDBJ databases">
        <title>Comparative genome analysis of multiple Pseudomonas spp. focuses on biocontrol and plant growth promoting traits.</title>
        <authorList>
            <person name="Tao X.-Y."/>
            <person name="Taylor C.G."/>
        </authorList>
    </citation>
    <scope>NUCLEOTIDE SEQUENCE [LARGE SCALE GENOMIC DNA]</scope>
    <source>
        <strain evidence="2 3">39A2</strain>
    </source>
</reference>
<gene>
    <name evidence="2" type="ORF">BK665_16800</name>
</gene>
<protein>
    <recommendedName>
        <fullName evidence="4">Lipoprotein</fullName>
    </recommendedName>
</protein>
<proteinExistence type="predicted"/>
<feature type="chain" id="PRO_5019264605" description="Lipoprotein" evidence="1">
    <location>
        <begin position="21"/>
        <end position="257"/>
    </location>
</feature>
<keyword evidence="1" id="KW-0732">Signal</keyword>
<name>A0A423KFB9_9PSED</name>
<organism evidence="2 3">
    <name type="scientific">Pseudomonas frederiksbergensis</name>
    <dbReference type="NCBI Taxonomy" id="104087"/>
    <lineage>
        <taxon>Bacteria</taxon>
        <taxon>Pseudomonadati</taxon>
        <taxon>Pseudomonadota</taxon>
        <taxon>Gammaproteobacteria</taxon>
        <taxon>Pseudomonadales</taxon>
        <taxon>Pseudomonadaceae</taxon>
        <taxon>Pseudomonas</taxon>
    </lineage>
</organism>
<evidence type="ECO:0008006" key="4">
    <source>
        <dbReference type="Google" id="ProtNLM"/>
    </source>
</evidence>
<accession>A0A423KFB9</accession>
<feature type="signal peptide" evidence="1">
    <location>
        <begin position="1"/>
        <end position="20"/>
    </location>
</feature>
<dbReference type="AlphaFoldDB" id="A0A423KFB9"/>
<dbReference type="OrthoDB" id="8890083at2"/>
<sequence length="257" mass="28682">MLKRTPIVLLSLFVSVTGCAKDLSLAPPPDSERITVTVKVPEDLKARAMQVMYRSTLCTFFSRNAWGEPYKRDGYQRTDMQPVRQGQSDIYEVRLPIDGGGACQWRLSNVTFGVTYADPTRFGENVTWGAGGGVVVIFDHNNSSQGGADIEVDGDLTLKKDYYPWVKESFLGGYIKRVSLAGEGDIYLMYQALQARQVHFEPVLHSDFLVYSVQPKEKKKGNHTAFTYPDGSVLADGQSKPNFRKLQAIRQAAQSKK</sequence>
<dbReference type="PROSITE" id="PS51257">
    <property type="entry name" value="PROKAR_LIPOPROTEIN"/>
    <property type="match status" value="1"/>
</dbReference>
<evidence type="ECO:0000256" key="1">
    <source>
        <dbReference type="SAM" id="SignalP"/>
    </source>
</evidence>
<comment type="caution">
    <text evidence="2">The sequence shown here is derived from an EMBL/GenBank/DDBJ whole genome shotgun (WGS) entry which is preliminary data.</text>
</comment>
<dbReference type="Proteomes" id="UP000283627">
    <property type="component" value="Unassembled WGS sequence"/>
</dbReference>
<dbReference type="EMBL" id="MOBP01000012">
    <property type="protein sequence ID" value="RON51542.1"/>
    <property type="molecule type" value="Genomic_DNA"/>
</dbReference>
<evidence type="ECO:0000313" key="3">
    <source>
        <dbReference type="Proteomes" id="UP000283627"/>
    </source>
</evidence>
<dbReference type="RefSeq" id="WP_123407782.1">
    <property type="nucleotide sequence ID" value="NZ_MOBP01000012.1"/>
</dbReference>